<dbReference type="PANTHER" id="PTHR46494:SF1">
    <property type="entry name" value="CORA FAMILY METAL ION TRANSPORTER (EUROFUNG)"/>
    <property type="match status" value="1"/>
</dbReference>
<evidence type="ECO:0000256" key="1">
    <source>
        <dbReference type="ARBA" id="ARBA00004651"/>
    </source>
</evidence>
<keyword evidence="3 8" id="KW-0813">Transport</keyword>
<keyword evidence="5 8" id="KW-0812">Transmembrane</keyword>
<dbReference type="OrthoDB" id="9803416at2"/>
<comment type="function">
    <text evidence="8">Mediates influx of magnesium ions.</text>
</comment>
<dbReference type="SUPFAM" id="SSF144083">
    <property type="entry name" value="Magnesium transport protein CorA, transmembrane region"/>
    <property type="match status" value="1"/>
</dbReference>
<dbReference type="Proteomes" id="UP000317332">
    <property type="component" value="Unassembled WGS sequence"/>
</dbReference>
<dbReference type="GO" id="GO:0015095">
    <property type="term" value="F:magnesium ion transmembrane transporter activity"/>
    <property type="evidence" value="ECO:0007669"/>
    <property type="project" value="UniProtKB-UniRule"/>
</dbReference>
<keyword evidence="8" id="KW-0406">Ion transport</keyword>
<keyword evidence="4 8" id="KW-1003">Cell membrane</keyword>
<dbReference type="Gene3D" id="1.20.58.340">
    <property type="entry name" value="Magnesium transport protein CorA, transmembrane region"/>
    <property type="match status" value="2"/>
</dbReference>
<keyword evidence="6 8" id="KW-1133">Transmembrane helix</keyword>
<dbReference type="CDD" id="cd12828">
    <property type="entry name" value="TmCorA-like_1"/>
    <property type="match status" value="1"/>
</dbReference>
<keyword evidence="7 8" id="KW-0472">Membrane</keyword>
<comment type="subcellular location">
    <subcellularLocation>
        <location evidence="1">Cell membrane</location>
        <topology evidence="1">Multi-pass membrane protein</topology>
    </subcellularLocation>
    <subcellularLocation>
        <location evidence="8">Membrane</location>
        <topology evidence="8">Multi-pass membrane protein</topology>
    </subcellularLocation>
</comment>
<dbReference type="FunFam" id="1.20.58.340:FF:000012">
    <property type="entry name" value="Magnesium transport protein CorA"/>
    <property type="match status" value="1"/>
</dbReference>
<evidence type="ECO:0000256" key="4">
    <source>
        <dbReference type="ARBA" id="ARBA00022475"/>
    </source>
</evidence>
<evidence type="ECO:0000256" key="7">
    <source>
        <dbReference type="ARBA" id="ARBA00023136"/>
    </source>
</evidence>
<keyword evidence="8" id="KW-0460">Magnesium</keyword>
<name>A0A506PFG5_9FLAO</name>
<evidence type="ECO:0000256" key="3">
    <source>
        <dbReference type="ARBA" id="ARBA00022448"/>
    </source>
</evidence>
<dbReference type="Pfam" id="PF01544">
    <property type="entry name" value="CorA"/>
    <property type="match status" value="1"/>
</dbReference>
<dbReference type="NCBIfam" id="TIGR00383">
    <property type="entry name" value="corA"/>
    <property type="match status" value="1"/>
</dbReference>
<dbReference type="Gene3D" id="3.30.460.20">
    <property type="entry name" value="CorA soluble domain-like"/>
    <property type="match status" value="1"/>
</dbReference>
<evidence type="ECO:0000256" key="6">
    <source>
        <dbReference type="ARBA" id="ARBA00022989"/>
    </source>
</evidence>
<dbReference type="PANTHER" id="PTHR46494">
    <property type="entry name" value="CORA FAMILY METAL ION TRANSPORTER (EUROFUNG)"/>
    <property type="match status" value="1"/>
</dbReference>
<dbReference type="EMBL" id="VHIQ01000006">
    <property type="protein sequence ID" value="TPV32339.1"/>
    <property type="molecule type" value="Genomic_DNA"/>
</dbReference>
<evidence type="ECO:0000313" key="9">
    <source>
        <dbReference type="EMBL" id="TPV32339.1"/>
    </source>
</evidence>
<feature type="transmembrane region" description="Helical" evidence="8">
    <location>
        <begin position="334"/>
        <end position="354"/>
    </location>
</feature>
<gene>
    <name evidence="8 9" type="primary">corA</name>
    <name evidence="9" type="ORF">FJ651_12285</name>
</gene>
<comment type="caution">
    <text evidence="9">The sequence shown here is derived from an EMBL/GenBank/DDBJ whole genome shotgun (WGS) entry which is preliminary data.</text>
</comment>
<sequence>MAQKRKSNKRSSNFKKQIGIKPGVVIYTGHKEDKDLVIDYHSYNEQNLEKGSVTTVEDILKLKNESSKLWANLNGLNHTQSIEKLCNELKINALSIADVVHVGQRPKVDENENYIFILLKMLQYDTDGNLNSEQVSFILGHNFLLTFQEAEGDVFNGVRERLQITPSRIRSFNQDYLLYALIDAIVDHYYLVIETLGNKVETLEDQLFNGKSDDHVTTQIQELKREVLRIRRSVFPLREVIGRLEKSEHPLINKQTANYFRDVYEHIIQILENIDINREMIWGLMDMHMTAISNRMNEVMKVLTIIATIFIPLTFIAGIYGMNFENIPELHYQNAYFILLGLMFLIVIGMIFYFKRKKWL</sequence>
<dbReference type="InterPro" id="IPR045863">
    <property type="entry name" value="CorA_TM1_TM2"/>
</dbReference>
<keyword evidence="10" id="KW-1185">Reference proteome</keyword>
<dbReference type="AlphaFoldDB" id="A0A506PFG5"/>
<comment type="similarity">
    <text evidence="2 8">Belongs to the CorA metal ion transporter (MIT) (TC 1.A.35) family.</text>
</comment>
<evidence type="ECO:0000256" key="8">
    <source>
        <dbReference type="RuleBase" id="RU362010"/>
    </source>
</evidence>
<dbReference type="GO" id="GO:0000287">
    <property type="term" value="F:magnesium ion binding"/>
    <property type="evidence" value="ECO:0007669"/>
    <property type="project" value="TreeGrafter"/>
</dbReference>
<protein>
    <recommendedName>
        <fullName evidence="8">Magnesium transport protein CorA</fullName>
    </recommendedName>
</protein>
<dbReference type="GO" id="GO:0005886">
    <property type="term" value="C:plasma membrane"/>
    <property type="evidence" value="ECO:0007669"/>
    <property type="project" value="UniProtKB-SubCell"/>
</dbReference>
<dbReference type="RefSeq" id="WP_140990834.1">
    <property type="nucleotide sequence ID" value="NZ_VHIQ01000006.1"/>
</dbReference>
<dbReference type="InterPro" id="IPR004488">
    <property type="entry name" value="Mg/Co-transport_prot_CorA"/>
</dbReference>
<accession>A0A506PFG5</accession>
<reference evidence="9 10" key="1">
    <citation type="submission" date="2019-06" db="EMBL/GenBank/DDBJ databases">
        <title>Flavobacteriaceae Paucihalobacterium erythroidium CWB-1, complete genome.</title>
        <authorList>
            <person name="Wu S."/>
        </authorList>
    </citation>
    <scope>NUCLEOTIDE SEQUENCE [LARGE SCALE GENOMIC DNA]</scope>
    <source>
        <strain evidence="9 10">CWB-1</strain>
    </source>
</reference>
<dbReference type="GO" id="GO:0050897">
    <property type="term" value="F:cobalt ion binding"/>
    <property type="evidence" value="ECO:0007669"/>
    <property type="project" value="TreeGrafter"/>
</dbReference>
<dbReference type="SUPFAM" id="SSF143865">
    <property type="entry name" value="CorA soluble domain-like"/>
    <property type="match status" value="1"/>
</dbReference>
<dbReference type="InterPro" id="IPR045861">
    <property type="entry name" value="CorA_cytoplasmic_dom"/>
</dbReference>
<organism evidence="9 10">
    <name type="scientific">Paucihalobacter ruber</name>
    <dbReference type="NCBI Taxonomy" id="2567861"/>
    <lineage>
        <taxon>Bacteria</taxon>
        <taxon>Pseudomonadati</taxon>
        <taxon>Bacteroidota</taxon>
        <taxon>Flavobacteriia</taxon>
        <taxon>Flavobacteriales</taxon>
        <taxon>Flavobacteriaceae</taxon>
        <taxon>Paucihalobacter</taxon>
    </lineage>
</organism>
<proteinExistence type="inferred from homology"/>
<evidence type="ECO:0000256" key="2">
    <source>
        <dbReference type="ARBA" id="ARBA00009765"/>
    </source>
</evidence>
<dbReference type="GO" id="GO:0015087">
    <property type="term" value="F:cobalt ion transmembrane transporter activity"/>
    <property type="evidence" value="ECO:0007669"/>
    <property type="project" value="UniProtKB-UniRule"/>
</dbReference>
<dbReference type="InterPro" id="IPR002523">
    <property type="entry name" value="MgTranspt_CorA/ZnTranspt_ZntB"/>
</dbReference>
<evidence type="ECO:0000313" key="10">
    <source>
        <dbReference type="Proteomes" id="UP000317332"/>
    </source>
</evidence>
<evidence type="ECO:0000256" key="5">
    <source>
        <dbReference type="ARBA" id="ARBA00022692"/>
    </source>
</evidence>
<feature type="transmembrane region" description="Helical" evidence="8">
    <location>
        <begin position="302"/>
        <end position="322"/>
    </location>
</feature>